<comment type="caution">
    <text evidence="1">The sequence shown here is derived from an EMBL/GenBank/DDBJ whole genome shotgun (WGS) entry which is preliminary data.</text>
</comment>
<proteinExistence type="predicted"/>
<evidence type="ECO:0000313" key="2">
    <source>
        <dbReference type="Proteomes" id="UP000293360"/>
    </source>
</evidence>
<evidence type="ECO:0000313" key="1">
    <source>
        <dbReference type="EMBL" id="RYO86657.1"/>
    </source>
</evidence>
<dbReference type="STRING" id="155417.A0A4Q4SW49"/>
<sequence>MADPTNAAEVSLPWGSLPAEQFLIRNWDPASSLAPDEQRRTLIRAFLAMENVPTEWCAKANNSNISRVPTESEVQSILAPWRPLSLRKVAAYIWQDRPEGVIILRTYYGNEDEAAAKFEEWLDREMGICGFNYEEDNWWRILDDREYFNLPDDEWHRVFDVVPELVGRSGRPRLPIAEMLAEARDMADYSRSVHPDIIDENYYSSLSQTNILEDLVLDEAQECWLAIANRDSFESEDENKIDRFRLLMLDGHGSIVKESDIWPEEIPVLVNTPERGQFRDSRWWMHGVVGPRYKHDGDIGSVLFAAIRNISSRSPVTGDS</sequence>
<dbReference type="Proteomes" id="UP000293360">
    <property type="component" value="Unassembled WGS sequence"/>
</dbReference>
<accession>A0A4Q4SW49</accession>
<name>A0A4Q4SW49_9PEZI</name>
<keyword evidence="2" id="KW-1185">Reference proteome</keyword>
<organism evidence="1 2">
    <name type="scientific">Monosporascus ibericus</name>
    <dbReference type="NCBI Taxonomy" id="155417"/>
    <lineage>
        <taxon>Eukaryota</taxon>
        <taxon>Fungi</taxon>
        <taxon>Dikarya</taxon>
        <taxon>Ascomycota</taxon>
        <taxon>Pezizomycotina</taxon>
        <taxon>Sordariomycetes</taxon>
        <taxon>Xylariomycetidae</taxon>
        <taxon>Xylariales</taxon>
        <taxon>Xylariales incertae sedis</taxon>
        <taxon>Monosporascus</taxon>
    </lineage>
</organism>
<gene>
    <name evidence="1" type="ORF">DL764_008977</name>
</gene>
<dbReference type="AlphaFoldDB" id="A0A4Q4SW49"/>
<dbReference type="EMBL" id="QJNU01000773">
    <property type="protein sequence ID" value="RYO86657.1"/>
    <property type="molecule type" value="Genomic_DNA"/>
</dbReference>
<reference evidence="1 2" key="1">
    <citation type="submission" date="2018-06" db="EMBL/GenBank/DDBJ databases">
        <title>Complete Genomes of Monosporascus.</title>
        <authorList>
            <person name="Robinson A.J."/>
            <person name="Natvig D.O."/>
        </authorList>
    </citation>
    <scope>NUCLEOTIDE SEQUENCE [LARGE SCALE GENOMIC DNA]</scope>
    <source>
        <strain evidence="1 2">CBS 110550</strain>
    </source>
</reference>
<dbReference type="OrthoDB" id="4364812at2759"/>
<protein>
    <submittedName>
        <fullName evidence="1">Uncharacterized protein</fullName>
    </submittedName>
</protein>